<accession>A0A516NSK0</accession>
<feature type="signal peptide" evidence="2">
    <location>
        <begin position="1"/>
        <end position="27"/>
    </location>
</feature>
<dbReference type="Gene3D" id="3.40.50.1820">
    <property type="entry name" value="alpha/beta hydrolase"/>
    <property type="match status" value="1"/>
</dbReference>
<feature type="domain" description="AB hydrolase-1" evidence="3">
    <location>
        <begin position="126"/>
        <end position="243"/>
    </location>
</feature>
<dbReference type="AlphaFoldDB" id="A0A516NSK0"/>
<proteinExistence type="predicted"/>
<gene>
    <name evidence="4" type="ORF">FOH10_27250</name>
</gene>
<dbReference type="KEGG" id="nod:FOH10_27250"/>
<organism evidence="4 5">
    <name type="scientific">Nocardia otitidiscaviarum</name>
    <dbReference type="NCBI Taxonomy" id="1823"/>
    <lineage>
        <taxon>Bacteria</taxon>
        <taxon>Bacillati</taxon>
        <taxon>Actinomycetota</taxon>
        <taxon>Actinomycetes</taxon>
        <taxon>Mycobacteriales</taxon>
        <taxon>Nocardiaceae</taxon>
        <taxon>Nocardia</taxon>
    </lineage>
</organism>
<dbReference type="SUPFAM" id="SSF53474">
    <property type="entry name" value="alpha/beta-Hydrolases"/>
    <property type="match status" value="1"/>
</dbReference>
<keyword evidence="2" id="KW-0732">Signal</keyword>
<reference evidence="4 5" key="1">
    <citation type="submission" date="2019-07" db="EMBL/GenBank/DDBJ databases">
        <title>Complete Genome Sequence and Methylome Analysis of Nocardia otitidis-caviarum NEB252.</title>
        <authorList>
            <person name="Fomenkov A."/>
            <person name="Anton B.P."/>
            <person name="Vincze T."/>
            <person name="Roberts R.J."/>
        </authorList>
    </citation>
    <scope>NUCLEOTIDE SEQUENCE [LARGE SCALE GENOMIC DNA]</scope>
    <source>
        <strain evidence="4 5">NEB252</strain>
    </source>
</reference>
<protein>
    <submittedName>
        <fullName evidence="4">Lipase</fullName>
    </submittedName>
</protein>
<evidence type="ECO:0000259" key="3">
    <source>
        <dbReference type="Pfam" id="PF00561"/>
    </source>
</evidence>
<evidence type="ECO:0000256" key="1">
    <source>
        <dbReference type="SAM" id="MobiDB-lite"/>
    </source>
</evidence>
<dbReference type="EMBL" id="CP041695">
    <property type="protein sequence ID" value="QDP81883.1"/>
    <property type="molecule type" value="Genomic_DNA"/>
</dbReference>
<feature type="compositionally biased region" description="Polar residues" evidence="1">
    <location>
        <begin position="75"/>
        <end position="85"/>
    </location>
</feature>
<dbReference type="Pfam" id="PF00561">
    <property type="entry name" value="Abhydrolase_1"/>
    <property type="match status" value="1"/>
</dbReference>
<evidence type="ECO:0000256" key="2">
    <source>
        <dbReference type="SAM" id="SignalP"/>
    </source>
</evidence>
<dbReference type="InterPro" id="IPR029058">
    <property type="entry name" value="AB_hydrolase_fold"/>
</dbReference>
<dbReference type="RefSeq" id="WP_143982847.1">
    <property type="nucleotide sequence ID" value="NZ_CP041695.1"/>
</dbReference>
<name>A0A516NSK0_9NOCA</name>
<feature type="chain" id="PRO_5022205355" evidence="2">
    <location>
        <begin position="28"/>
        <end position="384"/>
    </location>
</feature>
<dbReference type="GeneID" id="80336062"/>
<evidence type="ECO:0000313" key="5">
    <source>
        <dbReference type="Proteomes" id="UP000317039"/>
    </source>
</evidence>
<feature type="region of interest" description="Disordered" evidence="1">
    <location>
        <begin position="56"/>
        <end position="86"/>
    </location>
</feature>
<dbReference type="InterPro" id="IPR000073">
    <property type="entry name" value="AB_hydrolase_1"/>
</dbReference>
<dbReference type="GO" id="GO:0003824">
    <property type="term" value="F:catalytic activity"/>
    <property type="evidence" value="ECO:0007669"/>
    <property type="project" value="UniProtKB-ARBA"/>
</dbReference>
<sequence>MRRGIRMLVSAVLTGAAAATVAFSAGAADAEPEIPATPEGLANYMNSLLNPAADGRTPEFIVDSGSSSGSGSGSATPRSFATDTRGNGPEMSSFLAAFAHGLSNPDAAPPGTNDWNCRPSAEHPRPVVLVHGTWLNAYDTYAYMAPQLVRAGFCVFTTNFGRLGVLDGGGVGPILPGRYGVGPMEDSAKQLGVLVDRVLATTGADKVDVIGHSQGGPVTSHYMKFEGGHDKVGKLITFGATNHGTSLLGMATLGRIITNLGVNILGFYQPIIGAANIQQAVGSHFYAVLNADGDTVPGVSYTSVGTRHDQISNPYEWTFLQAGPDATVENITLQQGCEQDFSDHLTLMYSPRAISIALRALDPVAHPELVCSFNPWMIGGGGKL</sequence>
<dbReference type="Proteomes" id="UP000317039">
    <property type="component" value="Chromosome"/>
</dbReference>
<evidence type="ECO:0000313" key="4">
    <source>
        <dbReference type="EMBL" id="QDP81883.1"/>
    </source>
</evidence>